<protein>
    <submittedName>
        <fullName evidence="2">Uncharacterized protein</fullName>
    </submittedName>
</protein>
<gene>
    <name evidence="2" type="ORF">GN958_ATG10785</name>
</gene>
<comment type="caution">
    <text evidence="2">The sequence shown here is derived from an EMBL/GenBank/DDBJ whole genome shotgun (WGS) entry which is preliminary data.</text>
</comment>
<dbReference type="EMBL" id="JAACNO010001519">
    <property type="protein sequence ID" value="KAF4140035.1"/>
    <property type="molecule type" value="Genomic_DNA"/>
</dbReference>
<evidence type="ECO:0000313" key="3">
    <source>
        <dbReference type="Proteomes" id="UP000704712"/>
    </source>
</evidence>
<reference evidence="2" key="1">
    <citation type="submission" date="2020-03" db="EMBL/GenBank/DDBJ databases">
        <title>Hybrid Assembly of Korean Phytophthora infestans isolates.</title>
        <authorList>
            <person name="Prokchorchik M."/>
            <person name="Lee Y."/>
            <person name="Seo J."/>
            <person name="Cho J.-H."/>
            <person name="Park Y.-E."/>
            <person name="Jang D.-C."/>
            <person name="Im J.-S."/>
            <person name="Choi J.-G."/>
            <person name="Park H.-J."/>
            <person name="Lee G.-B."/>
            <person name="Lee Y.-G."/>
            <person name="Hong S.-Y."/>
            <person name="Cho K."/>
            <person name="Sohn K.H."/>
        </authorList>
    </citation>
    <scope>NUCLEOTIDE SEQUENCE</scope>
    <source>
        <strain evidence="2">KR_2_A2</strain>
    </source>
</reference>
<evidence type="ECO:0000256" key="1">
    <source>
        <dbReference type="SAM" id="Coils"/>
    </source>
</evidence>
<sequence>MFSRLTHQLIAVVCKIDYTSCFRECLDCQLGEDEDAERKLTPQNGGTLQLELMLKIRLLRSARKICYTFKLQPLSVERIDILESKLKDQQEELLKMRAKVDAESNVFLCAESEALVEEKLQWKDLSSDFFCLDDIKTSITVLVPGTYILGVLMSHTPLDNDSASIVVEMNNVQIQSAKTGVFGRFNGYGGYVSYQANTSLMCISQIDKSAQISVVCSNTTFTPKTSAYLTAVRIGA</sequence>
<accession>A0A8S9UG55</accession>
<keyword evidence="1" id="KW-0175">Coiled coil</keyword>
<organism evidence="2 3">
    <name type="scientific">Phytophthora infestans</name>
    <name type="common">Potato late blight agent</name>
    <name type="synonym">Botrytis infestans</name>
    <dbReference type="NCBI Taxonomy" id="4787"/>
    <lineage>
        <taxon>Eukaryota</taxon>
        <taxon>Sar</taxon>
        <taxon>Stramenopiles</taxon>
        <taxon>Oomycota</taxon>
        <taxon>Peronosporomycetes</taxon>
        <taxon>Peronosporales</taxon>
        <taxon>Peronosporaceae</taxon>
        <taxon>Phytophthora</taxon>
    </lineage>
</organism>
<name>A0A8S9UG55_PHYIN</name>
<evidence type="ECO:0000313" key="2">
    <source>
        <dbReference type="EMBL" id="KAF4140035.1"/>
    </source>
</evidence>
<proteinExistence type="predicted"/>
<dbReference type="Proteomes" id="UP000704712">
    <property type="component" value="Unassembled WGS sequence"/>
</dbReference>
<feature type="coiled-coil region" evidence="1">
    <location>
        <begin position="79"/>
        <end position="106"/>
    </location>
</feature>
<dbReference type="AlphaFoldDB" id="A0A8S9UG55"/>